<evidence type="ECO:0000256" key="1">
    <source>
        <dbReference type="SAM" id="Phobius"/>
    </source>
</evidence>
<name>A0AAU8JEE5_9CYAN</name>
<reference evidence="2" key="1">
    <citation type="submission" date="2024-07" db="EMBL/GenBank/DDBJ databases">
        <authorList>
            <person name="Kim Y.J."/>
            <person name="Jeong J.Y."/>
        </authorList>
    </citation>
    <scope>NUCLEOTIDE SEQUENCE</scope>
    <source>
        <strain evidence="2">GIHE-MW2</strain>
    </source>
</reference>
<keyword evidence="1" id="KW-1133">Transmembrane helix</keyword>
<protein>
    <recommendedName>
        <fullName evidence="3">Glycosyltransferase RgtA/B/C/D-like domain-containing protein</fullName>
    </recommendedName>
</protein>
<feature type="transmembrane region" description="Helical" evidence="1">
    <location>
        <begin position="71"/>
        <end position="89"/>
    </location>
</feature>
<keyword evidence="1" id="KW-0472">Membrane</keyword>
<proteinExistence type="predicted"/>
<keyword evidence="1" id="KW-0812">Transmembrane</keyword>
<feature type="transmembrane region" description="Helical" evidence="1">
    <location>
        <begin position="126"/>
        <end position="150"/>
    </location>
</feature>
<sequence length="181" mass="20499">MGFGIIIGLMILLCFYYLNGVLDDFISSVNSLKSVTSGNLPKDPSLPFLYIAALLIIIDQIIKSYIQGNSPIIFGILAGLFVPIIMLIFGRFPTYYSWMVYIPLSVVVCSSMEIMKFRLKNQISILILISLLLTCMVGWPLQIASAVNYWNDRDYERIENLVVSKICIKTGWSLLRLRCLL</sequence>
<organism evidence="2">
    <name type="scientific">Planktothricoides raciborskii GIHE-MW2</name>
    <dbReference type="NCBI Taxonomy" id="2792601"/>
    <lineage>
        <taxon>Bacteria</taxon>
        <taxon>Bacillati</taxon>
        <taxon>Cyanobacteriota</taxon>
        <taxon>Cyanophyceae</taxon>
        <taxon>Oscillatoriophycideae</taxon>
        <taxon>Oscillatoriales</taxon>
        <taxon>Oscillatoriaceae</taxon>
        <taxon>Planktothricoides</taxon>
    </lineage>
</organism>
<feature type="transmembrane region" description="Helical" evidence="1">
    <location>
        <begin position="44"/>
        <end position="62"/>
    </location>
</feature>
<evidence type="ECO:0000313" key="2">
    <source>
        <dbReference type="EMBL" id="XCM37128.1"/>
    </source>
</evidence>
<evidence type="ECO:0008006" key="3">
    <source>
        <dbReference type="Google" id="ProtNLM"/>
    </source>
</evidence>
<accession>A0AAU8JEE5</accession>
<dbReference type="EMBL" id="CP159837">
    <property type="protein sequence ID" value="XCM37128.1"/>
    <property type="molecule type" value="Genomic_DNA"/>
</dbReference>
<feature type="transmembrane region" description="Helical" evidence="1">
    <location>
        <begin position="95"/>
        <end position="114"/>
    </location>
</feature>
<dbReference type="RefSeq" id="WP_190883041.1">
    <property type="nucleotide sequence ID" value="NZ_CP159837.1"/>
</dbReference>
<dbReference type="AlphaFoldDB" id="A0AAU8JEE5"/>
<gene>
    <name evidence="2" type="ORF">ABWT76_005943</name>
</gene>